<keyword evidence="8" id="KW-1133">Transmembrane helix</keyword>
<evidence type="ECO:0000313" key="14">
    <source>
        <dbReference type="EMBL" id="KAK9005750.1"/>
    </source>
</evidence>
<evidence type="ECO:0000256" key="5">
    <source>
        <dbReference type="ARBA" id="ARBA00022679"/>
    </source>
</evidence>
<dbReference type="Proteomes" id="UP001396334">
    <property type="component" value="Unassembled WGS sequence"/>
</dbReference>
<evidence type="ECO:0000256" key="6">
    <source>
        <dbReference type="ARBA" id="ARBA00022692"/>
    </source>
</evidence>
<gene>
    <name evidence="14" type="ORF">V6N11_043171</name>
</gene>
<keyword evidence="7" id="KW-0735">Signal-anchor</keyword>
<evidence type="ECO:0000256" key="8">
    <source>
        <dbReference type="ARBA" id="ARBA00022989"/>
    </source>
</evidence>
<comment type="caution">
    <text evidence="14">The sequence shown here is derived from an EMBL/GenBank/DDBJ whole genome shotgun (WGS) entry which is preliminary data.</text>
</comment>
<keyword evidence="4" id="KW-0328">Glycosyltransferase</keyword>
<evidence type="ECO:0000256" key="1">
    <source>
        <dbReference type="ARBA" id="ARBA00004606"/>
    </source>
</evidence>
<keyword evidence="12" id="KW-0119">Carbohydrate metabolism</keyword>
<keyword evidence="6" id="KW-0812">Transmembrane</keyword>
<comment type="pathway">
    <text evidence="2">Glycan metabolism.</text>
</comment>
<evidence type="ECO:0000256" key="13">
    <source>
        <dbReference type="ARBA" id="ARBA00030350"/>
    </source>
</evidence>
<dbReference type="EMBL" id="JBBPBN010000030">
    <property type="protein sequence ID" value="KAK9005750.1"/>
    <property type="molecule type" value="Genomic_DNA"/>
</dbReference>
<evidence type="ECO:0000256" key="4">
    <source>
        <dbReference type="ARBA" id="ARBA00022676"/>
    </source>
</evidence>
<dbReference type="InterPro" id="IPR019378">
    <property type="entry name" value="GDP-Fuc_O-FucTrfase"/>
</dbReference>
<comment type="subcellular location">
    <subcellularLocation>
        <location evidence="1">Membrane</location>
        <topology evidence="1">Single-pass type II membrane protein</topology>
    </subcellularLocation>
</comment>
<comment type="similarity">
    <text evidence="3">Belongs to the glycosyltransferase GT106 family.</text>
</comment>
<dbReference type="PANTHER" id="PTHR31741">
    <property type="entry name" value="OS02G0726500 PROTEIN-RELATED"/>
    <property type="match status" value="1"/>
</dbReference>
<accession>A0ABR2QYX5</accession>
<keyword evidence="5" id="KW-0808">Transferase</keyword>
<evidence type="ECO:0000256" key="11">
    <source>
        <dbReference type="ARBA" id="ARBA00023253"/>
    </source>
</evidence>
<evidence type="ECO:0000256" key="2">
    <source>
        <dbReference type="ARBA" id="ARBA00004881"/>
    </source>
</evidence>
<dbReference type="PANTHER" id="PTHR31741:SF51">
    <property type="entry name" value="RHAMNOGALACTURONAN I RHAMNOSYLTRANSFERASE 1"/>
    <property type="match status" value="1"/>
</dbReference>
<evidence type="ECO:0000256" key="3">
    <source>
        <dbReference type="ARBA" id="ARBA00007737"/>
    </source>
</evidence>
<keyword evidence="9" id="KW-0472">Membrane</keyword>
<organism evidence="14 15">
    <name type="scientific">Hibiscus sabdariffa</name>
    <name type="common">roselle</name>
    <dbReference type="NCBI Taxonomy" id="183260"/>
    <lineage>
        <taxon>Eukaryota</taxon>
        <taxon>Viridiplantae</taxon>
        <taxon>Streptophyta</taxon>
        <taxon>Embryophyta</taxon>
        <taxon>Tracheophyta</taxon>
        <taxon>Spermatophyta</taxon>
        <taxon>Magnoliopsida</taxon>
        <taxon>eudicotyledons</taxon>
        <taxon>Gunneridae</taxon>
        <taxon>Pentapetalae</taxon>
        <taxon>rosids</taxon>
        <taxon>malvids</taxon>
        <taxon>Malvales</taxon>
        <taxon>Malvaceae</taxon>
        <taxon>Malvoideae</taxon>
        <taxon>Hibiscus</taxon>
    </lineage>
</organism>
<dbReference type="Pfam" id="PF10250">
    <property type="entry name" value="O-FucT"/>
    <property type="match status" value="1"/>
</dbReference>
<sequence>MLMQTDEVQDDELIASTGLEDLSNCPLDSLKDEILVITFNEPIQDPFGHLRATTQNYVGSISPNQFAIVDESHQTCQLKQMENNTEGVKTSYIKVDSLPKLIVNLLNASSSMKAQDDIVIAVRLLNLILVALELDSKSFRTDPSDFEDIYDVGHSIDFLKVEVYIIRRLPKRFSGKYGFEALEMPLVSWANEKYCIEQILLLFSKHKVVHFNRIYTRLVNNGNPLDLQKLRCSGPFFLVPPSGSMTVFVPKPSSNAMFILPVTSNVIAAAYVGRIHAIIFQSRYVISNTGVKDLYYKQKIDILYYLSVGQHSQLQWTDATSEERPATLKATFSQNRLSQMGVLDFIDTSTQFSTWYELISTSQGLNLDGPKLFIERITMNGAIKINLSQCLGRVLNEATMIKSGYFYISNFHISSEMHQIGFCP</sequence>
<reference evidence="14 15" key="1">
    <citation type="journal article" date="2024" name="G3 (Bethesda)">
        <title>Genome assembly of Hibiscus sabdariffa L. provides insights into metabolisms of medicinal natural products.</title>
        <authorList>
            <person name="Kim T."/>
        </authorList>
    </citation>
    <scope>NUCLEOTIDE SEQUENCE [LARGE SCALE GENOMIC DNA]</scope>
    <source>
        <strain evidence="14">TK-2024</strain>
        <tissue evidence="14">Old leaves</tissue>
    </source>
</reference>
<name>A0ABR2QYX5_9ROSI</name>
<keyword evidence="15" id="KW-1185">Reference proteome</keyword>
<evidence type="ECO:0000256" key="7">
    <source>
        <dbReference type="ARBA" id="ARBA00022968"/>
    </source>
</evidence>
<evidence type="ECO:0000313" key="15">
    <source>
        <dbReference type="Proteomes" id="UP001396334"/>
    </source>
</evidence>
<keyword evidence="11" id="KW-0294">Fucose metabolism</keyword>
<evidence type="ECO:0000256" key="10">
    <source>
        <dbReference type="ARBA" id="ARBA00023180"/>
    </source>
</evidence>
<evidence type="ECO:0000256" key="9">
    <source>
        <dbReference type="ARBA" id="ARBA00023136"/>
    </source>
</evidence>
<proteinExistence type="inferred from homology"/>
<protein>
    <recommendedName>
        <fullName evidence="13">O-fucosyltransferase family protein</fullName>
    </recommendedName>
</protein>
<evidence type="ECO:0000256" key="12">
    <source>
        <dbReference type="ARBA" id="ARBA00023277"/>
    </source>
</evidence>
<keyword evidence="10" id="KW-0325">Glycoprotein</keyword>